<dbReference type="InterPro" id="IPR015424">
    <property type="entry name" value="PyrdxlP-dep_Trfase"/>
</dbReference>
<dbReference type="Proteomes" id="UP000198900">
    <property type="component" value="Unassembled WGS sequence"/>
</dbReference>
<evidence type="ECO:0000313" key="3">
    <source>
        <dbReference type="Proteomes" id="UP000198900"/>
    </source>
</evidence>
<organism evidence="2 3">
    <name type="scientific">Paraburkholderia steynii</name>
    <dbReference type="NCBI Taxonomy" id="1245441"/>
    <lineage>
        <taxon>Bacteria</taxon>
        <taxon>Pseudomonadati</taxon>
        <taxon>Pseudomonadota</taxon>
        <taxon>Betaproteobacteria</taxon>
        <taxon>Burkholderiales</taxon>
        <taxon>Burkholderiaceae</taxon>
        <taxon>Paraburkholderia</taxon>
    </lineage>
</organism>
<accession>A0A7Z7FRH4</accession>
<proteinExistence type="predicted"/>
<dbReference type="Gene3D" id="3.90.1150.10">
    <property type="entry name" value="Aspartate Aminotransferase, domain 1"/>
    <property type="match status" value="1"/>
</dbReference>
<comment type="caution">
    <text evidence="2">The sequence shown here is derived from an EMBL/GenBank/DDBJ whole genome shotgun (WGS) entry which is preliminary data.</text>
</comment>
<dbReference type="RefSeq" id="WP_143036721.1">
    <property type="nucleotide sequence ID" value="NZ_FNDI01000061.1"/>
</dbReference>
<dbReference type="InterPro" id="IPR015421">
    <property type="entry name" value="PyrdxlP-dep_Trfase_major"/>
</dbReference>
<feature type="domain" description="Solute-binding protein family 3/N-terminal" evidence="1">
    <location>
        <begin position="50"/>
        <end position="130"/>
    </location>
</feature>
<protein>
    <submittedName>
        <fullName evidence="2">Extracellular solute-binding protein, family 3</fullName>
    </submittedName>
</protein>
<dbReference type="InterPro" id="IPR001638">
    <property type="entry name" value="Solute-binding_3/MltF_N"/>
</dbReference>
<gene>
    <name evidence="2" type="ORF">SAMN04487926_1619</name>
</gene>
<keyword evidence="3" id="KW-1185">Reference proteome</keyword>
<evidence type="ECO:0000313" key="2">
    <source>
        <dbReference type="EMBL" id="SDJ54383.1"/>
    </source>
</evidence>
<dbReference type="InterPro" id="IPR015422">
    <property type="entry name" value="PyrdxlP-dep_Trfase_small"/>
</dbReference>
<dbReference type="Gene3D" id="3.40.640.10">
    <property type="entry name" value="Type I PLP-dependent aspartate aminotransferase-like (Major domain)"/>
    <property type="match status" value="1"/>
</dbReference>
<reference evidence="2" key="1">
    <citation type="submission" date="2016-10" db="EMBL/GenBank/DDBJ databases">
        <authorList>
            <person name="Varghese N."/>
            <person name="Submissions S."/>
        </authorList>
    </citation>
    <scope>NUCLEOTIDE SEQUENCE [LARGE SCALE GENOMIC DNA]</scope>
    <source>
        <strain evidence="2">YR281</strain>
    </source>
</reference>
<evidence type="ECO:0000259" key="1">
    <source>
        <dbReference type="Pfam" id="PF00497"/>
    </source>
</evidence>
<dbReference type="SUPFAM" id="SSF53850">
    <property type="entry name" value="Periplasmic binding protein-like II"/>
    <property type="match status" value="1"/>
</dbReference>
<name>A0A7Z7FRH4_9BURK</name>
<sequence>MRSATAPCSKLPDVGTTIFIVIGQIAAEHEALNLSQGTPDFAPDPALVESVALATRGGHNRYAPMAGVASLRNTLAEKMGHLYGTHKILGKGIALGLRKGDDALKAKWNAAIGKLKTDGTVKSLGQKYFGNTNISAE</sequence>
<dbReference type="Pfam" id="PF00497">
    <property type="entry name" value="SBP_bac_3"/>
    <property type="match status" value="1"/>
</dbReference>
<dbReference type="EMBL" id="FNDI01000061">
    <property type="protein sequence ID" value="SDJ54383.1"/>
    <property type="molecule type" value="Genomic_DNA"/>
</dbReference>
<dbReference type="SUPFAM" id="SSF53383">
    <property type="entry name" value="PLP-dependent transferases"/>
    <property type="match status" value="1"/>
</dbReference>
<dbReference type="AlphaFoldDB" id="A0A7Z7FRH4"/>